<dbReference type="OrthoDB" id="8052050at2759"/>
<gene>
    <name evidence="1" type="ORF">MEDL_20652</name>
</gene>
<protein>
    <submittedName>
        <fullName evidence="1">Uncharacterized protein</fullName>
    </submittedName>
</protein>
<comment type="caution">
    <text evidence="1">The sequence shown here is derived from an EMBL/GenBank/DDBJ whole genome shotgun (WGS) entry which is preliminary data.</text>
</comment>
<dbReference type="EMBL" id="CAJPWZ010001046">
    <property type="protein sequence ID" value="CAG2206339.1"/>
    <property type="molecule type" value="Genomic_DNA"/>
</dbReference>
<organism evidence="1 2">
    <name type="scientific">Mytilus edulis</name>
    <name type="common">Blue mussel</name>
    <dbReference type="NCBI Taxonomy" id="6550"/>
    <lineage>
        <taxon>Eukaryota</taxon>
        <taxon>Metazoa</taxon>
        <taxon>Spiralia</taxon>
        <taxon>Lophotrochozoa</taxon>
        <taxon>Mollusca</taxon>
        <taxon>Bivalvia</taxon>
        <taxon>Autobranchia</taxon>
        <taxon>Pteriomorphia</taxon>
        <taxon>Mytilida</taxon>
        <taxon>Mytiloidea</taxon>
        <taxon>Mytilidae</taxon>
        <taxon>Mytilinae</taxon>
        <taxon>Mytilus</taxon>
    </lineage>
</organism>
<keyword evidence="2" id="KW-1185">Reference proteome</keyword>
<sequence length="248" mass="28989">MKSAFPAALSVCAFQSSEMAAKMEISDIDFLNVIPQWDNSKDDLTFGLRGVDEHRNLSVDQFELGKDQTGSYYIIQGQSQQNVQRSNICDDKPWFNAQCKDLHRRYINCLNIFNRLKSQLNHSNLIRAKKDYKTLERRLKREYMRTEGNMLDIMRLTNPKLFYKKFKRKASPKHAVPLKLFHEHFKSLCSSDTDAVLDDSQFNNTDGECSADRYTEEEIDIQNRDRCMIMRHTDGDMCPDHDGHTECR</sequence>
<accession>A0A8S3RHU6</accession>
<evidence type="ECO:0000313" key="1">
    <source>
        <dbReference type="EMBL" id="CAG2206339.1"/>
    </source>
</evidence>
<proteinExistence type="predicted"/>
<name>A0A8S3RHU6_MYTED</name>
<reference evidence="1" key="1">
    <citation type="submission" date="2021-03" db="EMBL/GenBank/DDBJ databases">
        <authorList>
            <person name="Bekaert M."/>
        </authorList>
    </citation>
    <scope>NUCLEOTIDE SEQUENCE</scope>
</reference>
<evidence type="ECO:0000313" key="2">
    <source>
        <dbReference type="Proteomes" id="UP000683360"/>
    </source>
</evidence>
<dbReference type="AlphaFoldDB" id="A0A8S3RHU6"/>
<dbReference type="Proteomes" id="UP000683360">
    <property type="component" value="Unassembled WGS sequence"/>
</dbReference>